<proteinExistence type="predicted"/>
<reference evidence="2" key="1">
    <citation type="journal article" date="2017" name="Vet. Pathol.">
        <title>Ranid Herpesvirus 3 and Proliferative Dermatitis in Free-Ranging Wild Common Frogs (Rana Temporaria).</title>
        <authorList>
            <person name="Origgi F.C."/>
            <person name="Schmidt B.R."/>
            <person name="Lohmann P."/>
            <person name="Otten P."/>
            <person name="Akdesir E."/>
            <person name="Gaschen V."/>
            <person name="Aguilar-Bultet L."/>
            <person name="Wahli T."/>
            <person name="Sattler U."/>
            <person name="Stoffel M.H."/>
        </authorList>
    </citation>
    <scope>NUCLEOTIDE SEQUENCE [LARGE SCALE GENOMIC DNA]</scope>
    <source>
        <strain evidence="2">FO1_2015</strain>
    </source>
</reference>
<accession>A0A1X9T5A1</accession>
<protein>
    <submittedName>
        <fullName evidence="2">Uncharacterized protein</fullName>
    </submittedName>
</protein>
<keyword evidence="1" id="KW-1133">Transmembrane helix</keyword>
<evidence type="ECO:0000256" key="1">
    <source>
        <dbReference type="SAM" id="Phobius"/>
    </source>
</evidence>
<name>A0A1X9T5A1_9VIRU</name>
<sequence length="244" mass="26765">MGLCCTLLCYGVLVLLGVFFVTLSGGVLDDFACGNFSEIVLTESKSTYRNTGWFIIMCVVVSLGRCLAVRIMYAHASVAAELVSKTFRKRGRPKDRDERTQRSKRNKNSRAVKSLTWIFLGLVSAVVSAYHTASFHRLVVDGLVSYHLSNLCWYIPITFGVLSVLNSFGIVCLLIMLFTCLLQYGAEGNYGGKEVSGELYKPLINDEEGGGEYVTEEDCEDVEISRSGLPGKGIIGKETSPNLA</sequence>
<evidence type="ECO:0000313" key="2">
    <source>
        <dbReference type="EMBL" id="ARR28881.1"/>
    </source>
</evidence>
<keyword evidence="3" id="KW-1185">Reference proteome</keyword>
<feature type="transmembrane region" description="Helical" evidence="1">
    <location>
        <begin position="153"/>
        <end position="178"/>
    </location>
</feature>
<feature type="transmembrane region" description="Helical" evidence="1">
    <location>
        <begin position="114"/>
        <end position="133"/>
    </location>
</feature>
<dbReference type="Proteomes" id="UP000203507">
    <property type="component" value="Segment"/>
</dbReference>
<keyword evidence="1" id="KW-0472">Membrane</keyword>
<dbReference type="RefSeq" id="YP_009362390.1">
    <property type="nucleotide sequence ID" value="NC_034618.1"/>
</dbReference>
<evidence type="ECO:0000313" key="3">
    <source>
        <dbReference type="Proteomes" id="UP000203507"/>
    </source>
</evidence>
<dbReference type="KEGG" id="vg:32878215"/>
<keyword evidence="1" id="KW-0812">Transmembrane</keyword>
<feature type="transmembrane region" description="Helical" evidence="1">
    <location>
        <begin position="53"/>
        <end position="73"/>
    </location>
</feature>
<dbReference type="GeneID" id="32878215"/>
<organism evidence="2">
    <name type="scientific">Ranid herpesvirus 3</name>
    <dbReference type="NCBI Taxonomy" id="1987509"/>
    <lineage>
        <taxon>Viruses</taxon>
        <taxon>Duplodnaviria</taxon>
        <taxon>Heunggongvirae</taxon>
        <taxon>Peploviricota</taxon>
        <taxon>Herviviricetes</taxon>
        <taxon>Herpesvirales</taxon>
        <taxon>Alloherpesviridae</taxon>
        <taxon>Batravirus</taxon>
        <taxon>Batravirus ranidallo3</taxon>
    </lineage>
</organism>
<dbReference type="EMBL" id="KX832224">
    <property type="protein sequence ID" value="ARR28881.1"/>
    <property type="molecule type" value="Genomic_DNA"/>
</dbReference>